<dbReference type="PANTHER" id="PTHR11474">
    <property type="entry name" value="TYROSINASE FAMILY MEMBER"/>
    <property type="match status" value="1"/>
</dbReference>
<keyword evidence="2" id="KW-0560">Oxidoreductase</keyword>
<protein>
    <submittedName>
        <fullName evidence="5">Tyrosinase</fullName>
    </submittedName>
</protein>
<accession>A0AAD6UEA5</accession>
<evidence type="ECO:0000259" key="4">
    <source>
        <dbReference type="PROSITE" id="PS00498"/>
    </source>
</evidence>
<dbReference type="PRINTS" id="PR00092">
    <property type="entry name" value="TYROSINASE"/>
</dbReference>
<organism evidence="5 6">
    <name type="scientific">Mycena belliarum</name>
    <dbReference type="NCBI Taxonomy" id="1033014"/>
    <lineage>
        <taxon>Eukaryota</taxon>
        <taxon>Fungi</taxon>
        <taxon>Dikarya</taxon>
        <taxon>Basidiomycota</taxon>
        <taxon>Agaricomycotina</taxon>
        <taxon>Agaricomycetes</taxon>
        <taxon>Agaricomycetidae</taxon>
        <taxon>Agaricales</taxon>
        <taxon>Marasmiineae</taxon>
        <taxon>Mycenaceae</taxon>
        <taxon>Mycena</taxon>
    </lineage>
</organism>
<feature type="domain" description="Tyrosinase copper-binding" evidence="4">
    <location>
        <begin position="246"/>
        <end position="257"/>
    </location>
</feature>
<dbReference type="SUPFAM" id="SSF48056">
    <property type="entry name" value="Di-copper centre-containing domain"/>
    <property type="match status" value="1"/>
</dbReference>
<sequence length="321" mass="35042">MALGAALCAHPAVRQEWRALTNSQKASYISAVQCLQRLPGTTNLPGARTRFDDFQAIHVLMSEEIHLVGQFLPWHRRLLNVFETALREECAFHGVIPYWDWSQDVDSGLPLARSPVFDAVHGFGGNGADVPDYAGQFGNLTLLSSAGWVAPGAGGGCVLDGPFAAYNLSVGPGTTPTNHCLQRALNDNISGFLSGARVASVLRQPTFEAFRVELEGAPVTTGMRLHDGGHNAIGGEMGDRFSSPGDPIFYLHHAFLDKLWWQWAGLKFPSRLDEVSGRSTPSPPFASVSLDFELDMKNLGPVVKIREMMDIRNNALCYTYQ</sequence>
<dbReference type="Proteomes" id="UP001222325">
    <property type="component" value="Unassembled WGS sequence"/>
</dbReference>
<evidence type="ECO:0000256" key="1">
    <source>
        <dbReference type="ARBA" id="ARBA00022723"/>
    </source>
</evidence>
<evidence type="ECO:0000313" key="6">
    <source>
        <dbReference type="Proteomes" id="UP001222325"/>
    </source>
</evidence>
<dbReference type="PROSITE" id="PS00498">
    <property type="entry name" value="TYROSINASE_2"/>
    <property type="match status" value="1"/>
</dbReference>
<name>A0AAD6UEA5_9AGAR</name>
<dbReference type="InterPro" id="IPR008922">
    <property type="entry name" value="Di-copper_centre_dom_sf"/>
</dbReference>
<dbReference type="AlphaFoldDB" id="A0AAD6UEA5"/>
<dbReference type="EMBL" id="JARJCN010000005">
    <property type="protein sequence ID" value="KAJ7100707.1"/>
    <property type="molecule type" value="Genomic_DNA"/>
</dbReference>
<dbReference type="Pfam" id="PF00264">
    <property type="entry name" value="Tyrosinase"/>
    <property type="match status" value="1"/>
</dbReference>
<feature type="domain" description="Tyrosinase copper-binding" evidence="3">
    <location>
        <begin position="66"/>
        <end position="83"/>
    </location>
</feature>
<evidence type="ECO:0000256" key="2">
    <source>
        <dbReference type="ARBA" id="ARBA00023002"/>
    </source>
</evidence>
<dbReference type="PANTHER" id="PTHR11474:SF125">
    <property type="entry name" value="N-ACETYL-6-HYDROXYTRYPTOPHAN OXIDASE IVOB-RELATED"/>
    <property type="match status" value="1"/>
</dbReference>
<gene>
    <name evidence="5" type="ORF">B0H15DRAFT_769992</name>
</gene>
<keyword evidence="1" id="KW-0479">Metal-binding</keyword>
<dbReference type="GO" id="GO:0016491">
    <property type="term" value="F:oxidoreductase activity"/>
    <property type="evidence" value="ECO:0007669"/>
    <property type="project" value="UniProtKB-KW"/>
</dbReference>
<keyword evidence="6" id="KW-1185">Reference proteome</keyword>
<dbReference type="Gene3D" id="1.10.1280.10">
    <property type="entry name" value="Di-copper center containing domain from catechol oxidase"/>
    <property type="match status" value="1"/>
</dbReference>
<dbReference type="InterPro" id="IPR002227">
    <property type="entry name" value="Tyrosinase_Cu-bd"/>
</dbReference>
<evidence type="ECO:0000313" key="5">
    <source>
        <dbReference type="EMBL" id="KAJ7100707.1"/>
    </source>
</evidence>
<dbReference type="GO" id="GO:0046872">
    <property type="term" value="F:metal ion binding"/>
    <property type="evidence" value="ECO:0007669"/>
    <property type="project" value="UniProtKB-KW"/>
</dbReference>
<comment type="caution">
    <text evidence="5">The sequence shown here is derived from an EMBL/GenBank/DDBJ whole genome shotgun (WGS) entry which is preliminary data.</text>
</comment>
<evidence type="ECO:0000259" key="3">
    <source>
        <dbReference type="PROSITE" id="PS00497"/>
    </source>
</evidence>
<reference evidence="5" key="1">
    <citation type="submission" date="2023-03" db="EMBL/GenBank/DDBJ databases">
        <title>Massive genome expansion in bonnet fungi (Mycena s.s.) driven by repeated elements and novel gene families across ecological guilds.</title>
        <authorList>
            <consortium name="Lawrence Berkeley National Laboratory"/>
            <person name="Harder C.B."/>
            <person name="Miyauchi S."/>
            <person name="Viragh M."/>
            <person name="Kuo A."/>
            <person name="Thoen E."/>
            <person name="Andreopoulos B."/>
            <person name="Lu D."/>
            <person name="Skrede I."/>
            <person name="Drula E."/>
            <person name="Henrissat B."/>
            <person name="Morin E."/>
            <person name="Kohler A."/>
            <person name="Barry K."/>
            <person name="LaButti K."/>
            <person name="Morin E."/>
            <person name="Salamov A."/>
            <person name="Lipzen A."/>
            <person name="Mereny Z."/>
            <person name="Hegedus B."/>
            <person name="Baldrian P."/>
            <person name="Stursova M."/>
            <person name="Weitz H."/>
            <person name="Taylor A."/>
            <person name="Grigoriev I.V."/>
            <person name="Nagy L.G."/>
            <person name="Martin F."/>
            <person name="Kauserud H."/>
        </authorList>
    </citation>
    <scope>NUCLEOTIDE SEQUENCE</scope>
    <source>
        <strain evidence="5">CBHHK173m</strain>
    </source>
</reference>
<dbReference type="InterPro" id="IPR050316">
    <property type="entry name" value="Tyrosinase/Hemocyanin"/>
</dbReference>
<dbReference type="PROSITE" id="PS00497">
    <property type="entry name" value="TYROSINASE_1"/>
    <property type="match status" value="1"/>
</dbReference>
<proteinExistence type="predicted"/>